<reference evidence="1" key="1">
    <citation type="submission" date="2021-01" db="EMBL/GenBank/DDBJ databases">
        <title>Phytophthora aleatoria, a newly-described species from Pinus radiata is distinct from Phytophthora cactorum isolates based on comparative genomics.</title>
        <authorList>
            <person name="Mcdougal R."/>
            <person name="Panda P."/>
            <person name="Williams N."/>
            <person name="Studholme D.J."/>
        </authorList>
    </citation>
    <scope>NUCLEOTIDE SEQUENCE</scope>
    <source>
        <strain evidence="1">NZFS 3830</strain>
    </source>
</reference>
<organism evidence="1 2">
    <name type="scientific">Phytophthora cactorum</name>
    <dbReference type="NCBI Taxonomy" id="29920"/>
    <lineage>
        <taxon>Eukaryota</taxon>
        <taxon>Sar</taxon>
        <taxon>Stramenopiles</taxon>
        <taxon>Oomycota</taxon>
        <taxon>Peronosporomycetes</taxon>
        <taxon>Peronosporales</taxon>
        <taxon>Peronosporaceae</taxon>
        <taxon>Phytophthora</taxon>
    </lineage>
</organism>
<dbReference type="EMBL" id="JAENGZ010003501">
    <property type="protein sequence ID" value="KAG6941505.1"/>
    <property type="molecule type" value="Genomic_DNA"/>
</dbReference>
<name>A0A8T1TKQ2_9STRA</name>
<dbReference type="VEuPathDB" id="FungiDB:PC110_g22398"/>
<proteinExistence type="predicted"/>
<dbReference type="Proteomes" id="UP000688947">
    <property type="component" value="Unassembled WGS sequence"/>
</dbReference>
<evidence type="ECO:0000313" key="1">
    <source>
        <dbReference type="EMBL" id="KAG6941505.1"/>
    </source>
</evidence>
<protein>
    <submittedName>
        <fullName evidence="1">Uncharacterized protein</fullName>
    </submittedName>
</protein>
<accession>A0A8T1TKQ2</accession>
<sequence length="162" mass="18820">MDDENVERREYPEEDELSDEQVELVDAAFIESLGGLLSINAIDKHALRATAWGTPSSVFESNVASYPNLSDEVAAPIRELQECADSPLSLLFYFLPKSLWVCITEETNRYRKQNIDRRAKRMRANKLRSHRTITPETLHQICRRLRTEKCMIRVKICTYWVS</sequence>
<comment type="caution">
    <text evidence="1">The sequence shown here is derived from an EMBL/GenBank/DDBJ whole genome shotgun (WGS) entry which is preliminary data.</text>
</comment>
<dbReference type="AlphaFoldDB" id="A0A8T1TKQ2"/>
<evidence type="ECO:0000313" key="2">
    <source>
        <dbReference type="Proteomes" id="UP000688947"/>
    </source>
</evidence>
<gene>
    <name evidence="1" type="ORF">JG687_00019605</name>
</gene>
<dbReference type="OrthoDB" id="128572at2759"/>